<reference evidence="10 11" key="1">
    <citation type="submission" date="2013-05" db="EMBL/GenBank/DDBJ databases">
        <title>Complete genome sequence of the lipase-producing bacterium Photobacterium gaetbulicola Gung47.</title>
        <authorList>
            <person name="Kim Y.-O."/>
        </authorList>
    </citation>
    <scope>NUCLEOTIDE SEQUENCE [LARGE SCALE GENOMIC DNA]</scope>
    <source>
        <strain evidence="10 11">Gung47</strain>
    </source>
</reference>
<evidence type="ECO:0000256" key="7">
    <source>
        <dbReference type="ARBA" id="ARBA00023237"/>
    </source>
</evidence>
<evidence type="ECO:0000256" key="6">
    <source>
        <dbReference type="ARBA" id="ARBA00023136"/>
    </source>
</evidence>
<keyword evidence="3" id="KW-0813">Transport</keyword>
<dbReference type="PATRIC" id="fig|658445.3.peg.4466"/>
<evidence type="ECO:0000256" key="8">
    <source>
        <dbReference type="SAM" id="Coils"/>
    </source>
</evidence>
<evidence type="ECO:0000256" key="1">
    <source>
        <dbReference type="ARBA" id="ARBA00004442"/>
    </source>
</evidence>
<dbReference type="InterPro" id="IPR003423">
    <property type="entry name" value="OMP_efflux"/>
</dbReference>
<comment type="subcellular location">
    <subcellularLocation>
        <location evidence="1">Cell outer membrane</location>
    </subcellularLocation>
</comment>
<dbReference type="OrthoDB" id="5607838at2"/>
<dbReference type="HOGENOM" id="CLU_012817_15_1_6"/>
<keyword evidence="6" id="KW-0472">Membrane</keyword>
<dbReference type="STRING" id="658445.H744_2c2458"/>
<evidence type="ECO:0000313" key="11">
    <source>
        <dbReference type="Proteomes" id="UP000032303"/>
    </source>
</evidence>
<evidence type="ECO:0000256" key="5">
    <source>
        <dbReference type="ARBA" id="ARBA00022692"/>
    </source>
</evidence>
<feature type="signal peptide" evidence="9">
    <location>
        <begin position="1"/>
        <end position="24"/>
    </location>
</feature>
<dbReference type="GO" id="GO:0015288">
    <property type="term" value="F:porin activity"/>
    <property type="evidence" value="ECO:0007669"/>
    <property type="project" value="TreeGrafter"/>
</dbReference>
<evidence type="ECO:0000256" key="2">
    <source>
        <dbReference type="ARBA" id="ARBA00007613"/>
    </source>
</evidence>
<dbReference type="Pfam" id="PF02321">
    <property type="entry name" value="OEP"/>
    <property type="match status" value="1"/>
</dbReference>
<dbReference type="GO" id="GO:1990281">
    <property type="term" value="C:efflux pump complex"/>
    <property type="evidence" value="ECO:0007669"/>
    <property type="project" value="TreeGrafter"/>
</dbReference>
<keyword evidence="11" id="KW-1185">Reference proteome</keyword>
<keyword evidence="5" id="KW-0812">Transmembrane</keyword>
<organism evidence="10 11">
    <name type="scientific">Photobacterium gaetbulicola Gung47</name>
    <dbReference type="NCBI Taxonomy" id="658445"/>
    <lineage>
        <taxon>Bacteria</taxon>
        <taxon>Pseudomonadati</taxon>
        <taxon>Pseudomonadota</taxon>
        <taxon>Gammaproteobacteria</taxon>
        <taxon>Vibrionales</taxon>
        <taxon>Vibrionaceae</taxon>
        <taxon>Photobacterium</taxon>
    </lineage>
</organism>
<feature type="coiled-coil region" evidence="8">
    <location>
        <begin position="334"/>
        <end position="361"/>
    </location>
</feature>
<dbReference type="Proteomes" id="UP000032303">
    <property type="component" value="Chromosome 2"/>
</dbReference>
<keyword evidence="4" id="KW-1134">Transmembrane beta strand</keyword>
<dbReference type="GO" id="GO:0015562">
    <property type="term" value="F:efflux transmembrane transporter activity"/>
    <property type="evidence" value="ECO:0007669"/>
    <property type="project" value="InterPro"/>
</dbReference>
<accession>A0A0C5WVM0</accession>
<dbReference type="AlphaFoldDB" id="A0A0C5WVM0"/>
<keyword evidence="9" id="KW-0732">Signal</keyword>
<gene>
    <name evidence="10" type="ORF">H744_2c2458</name>
</gene>
<dbReference type="KEGG" id="pgb:H744_2c2458"/>
<evidence type="ECO:0000256" key="4">
    <source>
        <dbReference type="ARBA" id="ARBA00022452"/>
    </source>
</evidence>
<dbReference type="EMBL" id="CP005974">
    <property type="protein sequence ID" value="AJR09114.1"/>
    <property type="molecule type" value="Genomic_DNA"/>
</dbReference>
<dbReference type="Gene3D" id="1.20.1600.10">
    <property type="entry name" value="Outer membrane efflux proteins (OEP)"/>
    <property type="match status" value="1"/>
</dbReference>
<dbReference type="InterPro" id="IPR051906">
    <property type="entry name" value="TolC-like"/>
</dbReference>
<name>A0A0C5WVM0_9GAMM</name>
<sequence>MKIRYLNLAAALCGTLLSVPAALASLTLYEAVDIAIEQDTTRLQLDYQSQALRESAVAAGQWMDPKLKVGVGGLPVDSFSLNDDMMTSVSVGLMQTFSRGNTLALQESRGGIEADSMELAMELRALELSRTITELWIELYYLRQSHELLLSRQNLLERQHSEVTESYALGNKAEAEAVLAVEISQGRIEQQLLANKQLQQVQLARLTEWLGSDLASVDASRLPQWPMLQQMLQTPDRWPEQLLSHPSVRQLDKLIELRATDVDIANEAYKPEFGVEMMYGYRQAEDMGGRQASDLVSVSLTMDLPLFTNKRQDKRLNAAQLNMVAGKAQRDTWLRQLHAEITRLEQETTLTQQRIDTYQNQIIERSKARLATVESSYESGFATFADVIQASDELLTVEMELARVKADHHQRLNQQAFYLNRYF</sequence>
<keyword evidence="8" id="KW-0175">Coiled coil</keyword>
<evidence type="ECO:0000256" key="3">
    <source>
        <dbReference type="ARBA" id="ARBA00022448"/>
    </source>
</evidence>
<evidence type="ECO:0000256" key="9">
    <source>
        <dbReference type="SAM" id="SignalP"/>
    </source>
</evidence>
<dbReference type="SUPFAM" id="SSF56954">
    <property type="entry name" value="Outer membrane efflux proteins (OEP)"/>
    <property type="match status" value="1"/>
</dbReference>
<proteinExistence type="inferred from homology"/>
<dbReference type="PANTHER" id="PTHR30026">
    <property type="entry name" value="OUTER MEMBRANE PROTEIN TOLC"/>
    <property type="match status" value="1"/>
</dbReference>
<dbReference type="GO" id="GO:0009279">
    <property type="term" value="C:cell outer membrane"/>
    <property type="evidence" value="ECO:0007669"/>
    <property type="project" value="UniProtKB-SubCell"/>
</dbReference>
<feature type="chain" id="PRO_5002184446" evidence="9">
    <location>
        <begin position="25"/>
        <end position="423"/>
    </location>
</feature>
<comment type="similarity">
    <text evidence="2">Belongs to the outer membrane factor (OMF) (TC 1.B.17) family.</text>
</comment>
<dbReference type="PANTHER" id="PTHR30026:SF20">
    <property type="entry name" value="OUTER MEMBRANE PROTEIN TOLC"/>
    <property type="match status" value="1"/>
</dbReference>
<protein>
    <submittedName>
        <fullName evidence="10">Putative outer membrane cation efflux protein</fullName>
    </submittedName>
</protein>
<keyword evidence="7" id="KW-0998">Cell outer membrane</keyword>
<evidence type="ECO:0000313" key="10">
    <source>
        <dbReference type="EMBL" id="AJR09114.1"/>
    </source>
</evidence>